<protein>
    <recommendedName>
        <fullName evidence="1">Dilute domain-containing protein</fullName>
    </recommendedName>
</protein>
<gene>
    <name evidence="2" type="ORF">GIB67_003908</name>
</gene>
<dbReference type="OrthoDB" id="6108017at2759"/>
<evidence type="ECO:0000259" key="1">
    <source>
        <dbReference type="PROSITE" id="PS51126"/>
    </source>
</evidence>
<dbReference type="EMBL" id="JACGCM010002226">
    <property type="protein sequence ID" value="KAF6142952.1"/>
    <property type="molecule type" value="Genomic_DNA"/>
</dbReference>
<dbReference type="AlphaFoldDB" id="A0A7J7LK80"/>
<organism evidence="2 3">
    <name type="scientific">Kingdonia uniflora</name>
    <dbReference type="NCBI Taxonomy" id="39325"/>
    <lineage>
        <taxon>Eukaryota</taxon>
        <taxon>Viridiplantae</taxon>
        <taxon>Streptophyta</taxon>
        <taxon>Embryophyta</taxon>
        <taxon>Tracheophyta</taxon>
        <taxon>Spermatophyta</taxon>
        <taxon>Magnoliopsida</taxon>
        <taxon>Ranunculales</taxon>
        <taxon>Circaeasteraceae</taxon>
        <taxon>Kingdonia</taxon>
    </lineage>
</organism>
<accession>A0A7J7LK80</accession>
<reference evidence="2 3" key="1">
    <citation type="journal article" date="2020" name="IScience">
        <title>Genome Sequencing of the Endangered Kingdonia uniflora (Circaeasteraceae, Ranunculales) Reveals Potential Mechanisms of Evolutionary Specialization.</title>
        <authorList>
            <person name="Sun Y."/>
            <person name="Deng T."/>
            <person name="Zhang A."/>
            <person name="Moore M.J."/>
            <person name="Landis J.B."/>
            <person name="Lin N."/>
            <person name="Zhang H."/>
            <person name="Zhang X."/>
            <person name="Huang J."/>
            <person name="Zhang X."/>
            <person name="Sun H."/>
            <person name="Wang H."/>
        </authorList>
    </citation>
    <scope>NUCLEOTIDE SEQUENCE [LARGE SCALE GENOMIC DNA]</scope>
    <source>
        <strain evidence="2">TB1705</strain>
        <tissue evidence="2">Leaf</tissue>
    </source>
</reference>
<keyword evidence="3" id="KW-1185">Reference proteome</keyword>
<evidence type="ECO:0000313" key="2">
    <source>
        <dbReference type="EMBL" id="KAF6142952.1"/>
    </source>
</evidence>
<proteinExistence type="predicted"/>
<comment type="caution">
    <text evidence="2">The sequence shown here is derived from an EMBL/GenBank/DDBJ whole genome shotgun (WGS) entry which is preliminary data.</text>
</comment>
<dbReference type="SMART" id="SM01132">
    <property type="entry name" value="DIL"/>
    <property type="match status" value="1"/>
</dbReference>
<dbReference type="Pfam" id="PF01843">
    <property type="entry name" value="DIL"/>
    <property type="match status" value="1"/>
</dbReference>
<sequence>MLPRSVNIVTGDVGEPLTLKYAVEGYNKIIYCATARSTITGDLNRVDHQGVYNISKAFQDYNNKLAQIRAGRSGKSKLLLSKFKSGESLQGWEAYGVAILVREFARKGVPSLRMHSQIRITAKCLLHWKSFEAERTSVFDPLIQMISSAIEAPRTSRGSGLRTSGRPFGTNSPNSHWHSIIETLNNLLATLKQNFVPPVLVQKICTQIFSYISVQLFNSLFLRRECCTFSNGEYVKAGFAELELWCVQAKEEYAGSSWDELKHIRQAVGFLLEALLAIRGTDKLGSNFKVFPIHFLNKDKRLR</sequence>
<dbReference type="InterPro" id="IPR052072">
    <property type="entry name" value="Vascular_dev_regulator"/>
</dbReference>
<dbReference type="Proteomes" id="UP000541444">
    <property type="component" value="Unassembled WGS sequence"/>
</dbReference>
<name>A0A7J7LK80_9MAGN</name>
<dbReference type="InterPro" id="IPR002710">
    <property type="entry name" value="Dilute_dom"/>
</dbReference>
<feature type="domain" description="Dilute" evidence="1">
    <location>
        <begin position="116"/>
        <end position="303"/>
    </location>
</feature>
<dbReference type="PANTHER" id="PTHR16027:SF6">
    <property type="entry name" value="DILUTE DOMAIN-CONTAINING PROTEIN"/>
    <property type="match status" value="1"/>
</dbReference>
<dbReference type="PROSITE" id="PS51126">
    <property type="entry name" value="DILUTE"/>
    <property type="match status" value="1"/>
</dbReference>
<evidence type="ECO:0000313" key="3">
    <source>
        <dbReference type="Proteomes" id="UP000541444"/>
    </source>
</evidence>
<dbReference type="PANTHER" id="PTHR16027">
    <property type="entry name" value="DILUTE DOMAIN-CONTAINING PROTEIN YPR089W"/>
    <property type="match status" value="1"/>
</dbReference>